<dbReference type="EMBL" id="CR382126">
    <property type="protein sequence ID" value="CAG98327.1"/>
    <property type="molecule type" value="Genomic_DNA"/>
</dbReference>
<organism evidence="1 2">
    <name type="scientific">Kluyveromyces lactis (strain ATCC 8585 / CBS 2359 / DSM 70799 / NBRC 1267 / NRRL Y-1140 / WM37)</name>
    <name type="common">Yeast</name>
    <name type="synonym">Candida sphaerica</name>
    <dbReference type="NCBI Taxonomy" id="284590"/>
    <lineage>
        <taxon>Eukaryota</taxon>
        <taxon>Fungi</taxon>
        <taxon>Dikarya</taxon>
        <taxon>Ascomycota</taxon>
        <taxon>Saccharomycotina</taxon>
        <taxon>Saccharomycetes</taxon>
        <taxon>Saccharomycetales</taxon>
        <taxon>Saccharomycetaceae</taxon>
        <taxon>Kluyveromyces</taxon>
    </lineage>
</organism>
<dbReference type="AlphaFoldDB" id="Q6CKC0"/>
<evidence type="ECO:0000313" key="2">
    <source>
        <dbReference type="Proteomes" id="UP000000598"/>
    </source>
</evidence>
<proteinExistence type="predicted"/>
<gene>
    <name evidence="1" type="ORF">KLLA0_F11891g</name>
</gene>
<sequence>MSVALNENAGPYSAAATQFEKVIKVLKPPSLKEQAVNSRNVKSKLDRETQGLIDYIRTPEPALVREGHTSKVLVKPHDLSPLDKSSASAPEIVSSFIPPAENIANESRLIHVDVPARFSDVPPLLPDDAPLDLRCLGGRPAPGFDIGPLKVDYCENGLYENETIRMEWKMQQILSCEFDDRKQFPAFAKEMELREKISQSKWYHYPLYYALGIDSTGLFQLKDEFDWYQKHPWSAFDQIESDFLDLELEENDTANTSNSGFTTDDGDLTLPISETSERSLDRYLP</sequence>
<dbReference type="PaxDb" id="284590-Q6CKC0"/>
<dbReference type="KEGG" id="kla:KLLA0_F11891g"/>
<dbReference type="Proteomes" id="UP000000598">
    <property type="component" value="Chromosome F"/>
</dbReference>
<accession>Q6CKC0</accession>
<dbReference type="HOGENOM" id="CLU_976819_0_0_1"/>
<reference evidence="1 2" key="1">
    <citation type="journal article" date="2004" name="Nature">
        <title>Genome evolution in yeasts.</title>
        <authorList>
            <consortium name="Genolevures"/>
            <person name="Dujon B."/>
            <person name="Sherman D."/>
            <person name="Fischer G."/>
            <person name="Durrens P."/>
            <person name="Casaregola S."/>
            <person name="Lafontaine I."/>
            <person name="de Montigny J."/>
            <person name="Marck C."/>
            <person name="Neuveglise C."/>
            <person name="Talla E."/>
            <person name="Goffard N."/>
            <person name="Frangeul L."/>
            <person name="Aigle M."/>
            <person name="Anthouard V."/>
            <person name="Babour A."/>
            <person name="Barbe V."/>
            <person name="Barnay S."/>
            <person name="Blanchin S."/>
            <person name="Beckerich J.M."/>
            <person name="Beyne E."/>
            <person name="Bleykasten C."/>
            <person name="Boisrame A."/>
            <person name="Boyer J."/>
            <person name="Cattolico L."/>
            <person name="Confanioleri F."/>
            <person name="de Daruvar A."/>
            <person name="Despons L."/>
            <person name="Fabre E."/>
            <person name="Fairhead C."/>
            <person name="Ferry-Dumazet H."/>
            <person name="Groppi A."/>
            <person name="Hantraye F."/>
            <person name="Hennequin C."/>
            <person name="Jauniaux N."/>
            <person name="Joyet P."/>
            <person name="Kachouri R."/>
            <person name="Kerrest A."/>
            <person name="Koszul R."/>
            <person name="Lemaire M."/>
            <person name="Lesur I."/>
            <person name="Ma L."/>
            <person name="Muller H."/>
            <person name="Nicaud J.M."/>
            <person name="Nikolski M."/>
            <person name="Oztas S."/>
            <person name="Ozier-Kalogeropoulos O."/>
            <person name="Pellenz S."/>
            <person name="Potier S."/>
            <person name="Richard G.F."/>
            <person name="Straub M.L."/>
            <person name="Suleau A."/>
            <person name="Swennene D."/>
            <person name="Tekaia F."/>
            <person name="Wesolowski-Louvel M."/>
            <person name="Westhof E."/>
            <person name="Wirth B."/>
            <person name="Zeniou-Meyer M."/>
            <person name="Zivanovic I."/>
            <person name="Bolotin-Fukuhara M."/>
            <person name="Thierry A."/>
            <person name="Bouchier C."/>
            <person name="Caudron B."/>
            <person name="Scarpelli C."/>
            <person name="Gaillardin C."/>
            <person name="Weissenbach J."/>
            <person name="Wincker P."/>
            <person name="Souciet J.L."/>
        </authorList>
    </citation>
    <scope>NUCLEOTIDE SEQUENCE [LARGE SCALE GENOMIC DNA]</scope>
    <source>
        <strain evidence="2">ATCC 8585 / CBS 2359 / DSM 70799 / NBRC 1267 / NRRL Y-1140 / WM37</strain>
    </source>
</reference>
<name>Q6CKC0_KLULA</name>
<protein>
    <submittedName>
        <fullName evidence="1">KLLA0F11891p</fullName>
    </submittedName>
</protein>
<evidence type="ECO:0000313" key="1">
    <source>
        <dbReference type="EMBL" id="CAG98327.1"/>
    </source>
</evidence>
<dbReference type="InParanoid" id="Q6CKC0"/>
<dbReference type="STRING" id="284590.Q6CKC0"/>
<keyword evidence="2" id="KW-1185">Reference proteome</keyword>